<dbReference type="KEGG" id="ipa:Isop_0765"/>
<dbReference type="HOGENOM" id="CLU_162460_0_0_0"/>
<organism evidence="3 4">
    <name type="scientific">Isosphaera pallida (strain ATCC 43644 / DSM 9630 / IS1B)</name>
    <dbReference type="NCBI Taxonomy" id="575540"/>
    <lineage>
        <taxon>Bacteria</taxon>
        <taxon>Pseudomonadati</taxon>
        <taxon>Planctomycetota</taxon>
        <taxon>Planctomycetia</taxon>
        <taxon>Isosphaerales</taxon>
        <taxon>Isosphaeraceae</taxon>
        <taxon>Isosphaera</taxon>
    </lineage>
</organism>
<dbReference type="RefSeq" id="WP_013563645.1">
    <property type="nucleotide sequence ID" value="NC_014962.1"/>
</dbReference>
<keyword evidence="4" id="KW-1185">Reference proteome</keyword>
<dbReference type="AlphaFoldDB" id="E8R1T4"/>
<dbReference type="STRING" id="575540.Isop_0765"/>
<feature type="region of interest" description="Disordered" evidence="2">
    <location>
        <begin position="77"/>
        <end position="103"/>
    </location>
</feature>
<dbReference type="OrthoDB" id="1778949at2"/>
<proteinExistence type="predicted"/>
<dbReference type="Proteomes" id="UP000008631">
    <property type="component" value="Chromosome"/>
</dbReference>
<gene>
    <name evidence="3" type="ordered locus">Isop_0765</name>
</gene>
<dbReference type="EMBL" id="CP002353">
    <property type="protein sequence ID" value="ADV61356.1"/>
    <property type="molecule type" value="Genomic_DNA"/>
</dbReference>
<evidence type="ECO:0000313" key="3">
    <source>
        <dbReference type="EMBL" id="ADV61356.1"/>
    </source>
</evidence>
<evidence type="ECO:0000256" key="1">
    <source>
        <dbReference type="SAM" id="Coils"/>
    </source>
</evidence>
<sequence>MFLVDDILLAPAHSLMFLLREIHQAALEELRRDAQKVREELAECYRALETGALTDEEFASLETDLLDRLDALEELARFNSDEDDDPEDEDWDVEDDDPAEAVW</sequence>
<evidence type="ECO:0000313" key="4">
    <source>
        <dbReference type="Proteomes" id="UP000008631"/>
    </source>
</evidence>
<reference key="1">
    <citation type="submission" date="2010-11" db="EMBL/GenBank/DDBJ databases">
        <title>The complete sequence of chromosome of Isophaera pallida ATCC 43644.</title>
        <authorList>
            <consortium name="US DOE Joint Genome Institute (JGI-PGF)"/>
            <person name="Lucas S."/>
            <person name="Copeland A."/>
            <person name="Lapidus A."/>
            <person name="Bruce D."/>
            <person name="Goodwin L."/>
            <person name="Pitluck S."/>
            <person name="Kyrpides N."/>
            <person name="Mavromatis K."/>
            <person name="Pagani I."/>
            <person name="Ivanova N."/>
            <person name="Saunders E."/>
            <person name="Brettin T."/>
            <person name="Detter J.C."/>
            <person name="Han C."/>
            <person name="Tapia R."/>
            <person name="Land M."/>
            <person name="Hauser L."/>
            <person name="Markowitz V."/>
            <person name="Cheng J.-F."/>
            <person name="Hugenholtz P."/>
            <person name="Woyke T."/>
            <person name="Wu D."/>
            <person name="Eisen J.A."/>
        </authorList>
    </citation>
    <scope>NUCLEOTIDE SEQUENCE</scope>
    <source>
        <strain>ATCC 43644</strain>
    </source>
</reference>
<feature type="coiled-coil region" evidence="1">
    <location>
        <begin position="20"/>
        <end position="47"/>
    </location>
</feature>
<name>E8R1T4_ISOPI</name>
<feature type="compositionally biased region" description="Acidic residues" evidence="2">
    <location>
        <begin position="81"/>
        <end position="103"/>
    </location>
</feature>
<dbReference type="Pfam" id="PF05120">
    <property type="entry name" value="GvpG"/>
    <property type="match status" value="1"/>
</dbReference>
<dbReference type="InParanoid" id="E8R1T4"/>
<keyword evidence="1" id="KW-0175">Coiled coil</keyword>
<reference evidence="3 4" key="2">
    <citation type="journal article" date="2011" name="Stand. Genomic Sci.">
        <title>Complete genome sequence of Isosphaera pallida type strain (IS1B).</title>
        <authorList>
            <consortium name="US DOE Joint Genome Institute (JGI-PGF)"/>
            <person name="Goker M."/>
            <person name="Cleland D."/>
            <person name="Saunders E."/>
            <person name="Lapidus A."/>
            <person name="Nolan M."/>
            <person name="Lucas S."/>
            <person name="Hammon N."/>
            <person name="Deshpande S."/>
            <person name="Cheng J.F."/>
            <person name="Tapia R."/>
            <person name="Han C."/>
            <person name="Goodwin L."/>
            <person name="Pitluck S."/>
            <person name="Liolios K."/>
            <person name="Pagani I."/>
            <person name="Ivanova N."/>
            <person name="Mavromatis K."/>
            <person name="Pati A."/>
            <person name="Chen A."/>
            <person name="Palaniappan K."/>
            <person name="Land M."/>
            <person name="Hauser L."/>
            <person name="Chang Y.J."/>
            <person name="Jeffries C.D."/>
            <person name="Detter J.C."/>
            <person name="Beck B."/>
            <person name="Woyke T."/>
            <person name="Bristow J."/>
            <person name="Eisen J.A."/>
            <person name="Markowitz V."/>
            <person name="Hugenholtz P."/>
            <person name="Kyrpides N.C."/>
            <person name="Klenk H.P."/>
        </authorList>
    </citation>
    <scope>NUCLEOTIDE SEQUENCE [LARGE SCALE GENOMIC DNA]</scope>
    <source>
        <strain evidence="4">ATCC 43644 / DSM 9630 / IS1B</strain>
    </source>
</reference>
<accession>E8R1T4</accession>
<evidence type="ECO:0000256" key="2">
    <source>
        <dbReference type="SAM" id="MobiDB-lite"/>
    </source>
</evidence>
<dbReference type="eggNOG" id="ENOG50333NP">
    <property type="taxonomic scope" value="Bacteria"/>
</dbReference>
<dbReference type="InterPro" id="IPR007804">
    <property type="entry name" value="GvpG"/>
</dbReference>
<protein>
    <submittedName>
        <fullName evidence="3">Gas vesicle protein G</fullName>
    </submittedName>
</protein>